<dbReference type="Proteomes" id="UP000009096">
    <property type="component" value="Chromosome 1"/>
</dbReference>
<feature type="region of interest" description="Disordered" evidence="1">
    <location>
        <begin position="26"/>
        <end position="52"/>
    </location>
</feature>
<dbReference type="EMBL" id="DS022242">
    <property type="protein sequence ID" value="EWG37119.1"/>
    <property type="molecule type" value="Genomic_DNA"/>
</dbReference>
<keyword evidence="3" id="KW-1185">Reference proteome</keyword>
<dbReference type="RefSeq" id="XP_018743310.1">
    <property type="nucleotide sequence ID" value="XM_018903720.1"/>
</dbReference>
<gene>
    <name evidence="2" type="ORF">FVEG_14748</name>
</gene>
<proteinExistence type="predicted"/>
<reference evidence="2 3" key="1">
    <citation type="journal article" date="2010" name="Nature">
        <title>Comparative genomics reveals mobile pathogenicity chromosomes in Fusarium.</title>
        <authorList>
            <person name="Ma L.J."/>
            <person name="van der Does H.C."/>
            <person name="Borkovich K.A."/>
            <person name="Coleman J.J."/>
            <person name="Daboussi M.J."/>
            <person name="Di Pietro A."/>
            <person name="Dufresne M."/>
            <person name="Freitag M."/>
            <person name="Grabherr M."/>
            <person name="Henrissat B."/>
            <person name="Houterman P.M."/>
            <person name="Kang S."/>
            <person name="Shim W.B."/>
            <person name="Woloshuk C."/>
            <person name="Xie X."/>
            <person name="Xu J.R."/>
            <person name="Antoniw J."/>
            <person name="Baker S.E."/>
            <person name="Bluhm B.H."/>
            <person name="Breakspear A."/>
            <person name="Brown D.W."/>
            <person name="Butchko R.A."/>
            <person name="Chapman S."/>
            <person name="Coulson R."/>
            <person name="Coutinho P.M."/>
            <person name="Danchin E.G."/>
            <person name="Diener A."/>
            <person name="Gale L.R."/>
            <person name="Gardiner D.M."/>
            <person name="Goff S."/>
            <person name="Hammond-Kosack K.E."/>
            <person name="Hilburn K."/>
            <person name="Hua-Van A."/>
            <person name="Jonkers W."/>
            <person name="Kazan K."/>
            <person name="Kodira C.D."/>
            <person name="Koehrsen M."/>
            <person name="Kumar L."/>
            <person name="Lee Y.H."/>
            <person name="Li L."/>
            <person name="Manners J.M."/>
            <person name="Miranda-Saavedra D."/>
            <person name="Mukherjee M."/>
            <person name="Park G."/>
            <person name="Park J."/>
            <person name="Park S.Y."/>
            <person name="Proctor R.H."/>
            <person name="Regev A."/>
            <person name="Ruiz-Roldan M.C."/>
            <person name="Sain D."/>
            <person name="Sakthikumar S."/>
            <person name="Sykes S."/>
            <person name="Schwartz D.C."/>
            <person name="Turgeon B.G."/>
            <person name="Wapinski I."/>
            <person name="Yoder O."/>
            <person name="Young S."/>
            <person name="Zeng Q."/>
            <person name="Zhou S."/>
            <person name="Galagan J."/>
            <person name="Cuomo C.A."/>
            <person name="Kistler H.C."/>
            <person name="Rep M."/>
        </authorList>
    </citation>
    <scope>NUCLEOTIDE SEQUENCE [LARGE SCALE GENOMIC DNA]</scope>
    <source>
        <strain evidence="3">M3125 / FGSC 7600</strain>
    </source>
</reference>
<dbReference type="GeneID" id="30071624"/>
<evidence type="ECO:0000256" key="1">
    <source>
        <dbReference type="SAM" id="MobiDB-lite"/>
    </source>
</evidence>
<dbReference type="KEGG" id="fvr:FVEG_14748"/>
<accession>W7LNX7</accession>
<organism evidence="2 3">
    <name type="scientific">Gibberella moniliformis (strain M3125 / FGSC 7600)</name>
    <name type="common">Maize ear and stalk rot fungus</name>
    <name type="synonym">Fusarium verticillioides</name>
    <dbReference type="NCBI Taxonomy" id="334819"/>
    <lineage>
        <taxon>Eukaryota</taxon>
        <taxon>Fungi</taxon>
        <taxon>Dikarya</taxon>
        <taxon>Ascomycota</taxon>
        <taxon>Pezizomycotina</taxon>
        <taxon>Sordariomycetes</taxon>
        <taxon>Hypocreomycetidae</taxon>
        <taxon>Hypocreales</taxon>
        <taxon>Nectriaceae</taxon>
        <taxon>Fusarium</taxon>
        <taxon>Fusarium fujikuroi species complex</taxon>
    </lineage>
</organism>
<dbReference type="AlphaFoldDB" id="W7LNX7"/>
<dbReference type="EMBL" id="CM000578">
    <property type="protein sequence ID" value="EWG37119.1"/>
    <property type="molecule type" value="Genomic_DNA"/>
</dbReference>
<name>W7LNX7_GIBM7</name>
<evidence type="ECO:0000313" key="3">
    <source>
        <dbReference type="Proteomes" id="UP000009096"/>
    </source>
</evidence>
<sequence>MANDIGAFCWRELNTELSCSSARSLRLGSKDEESGVGNSERLLRSGISSESGEPKHIINWGLPADGCLLNLEREYYFFTAFTVHHFALGNPLDRTSWRPGQTFLQR</sequence>
<dbReference type="VEuPathDB" id="FungiDB:FVEG_14748"/>
<protein>
    <submittedName>
        <fullName evidence="2">Uncharacterized protein</fullName>
    </submittedName>
</protein>
<evidence type="ECO:0000313" key="2">
    <source>
        <dbReference type="EMBL" id="EWG37119.1"/>
    </source>
</evidence>